<dbReference type="OrthoDB" id="9468at10239"/>
<organism evidence="1 2">
    <name type="scientific">Pseudomonas phage pf16</name>
    <dbReference type="NCBI Taxonomy" id="1815630"/>
    <lineage>
        <taxon>Viruses</taxon>
        <taxon>Duplodnaviria</taxon>
        <taxon>Heunggongvirae</taxon>
        <taxon>Uroviricota</taxon>
        <taxon>Caudoviricetes</taxon>
        <taxon>Chakrabartyvirus</taxon>
        <taxon>Chakrabartyvirus pf16</taxon>
    </lineage>
</organism>
<keyword evidence="2" id="KW-1185">Reference proteome</keyword>
<dbReference type="InterPro" id="IPR024364">
    <property type="entry name" value="Baseplate_phage_T4-like"/>
</dbReference>
<dbReference type="Proteomes" id="UP000225821">
    <property type="component" value="Segment"/>
</dbReference>
<name>A0A1S5R3V1_9CAUD</name>
<dbReference type="EMBL" id="KU873925">
    <property type="protein sequence ID" value="AND75079.1"/>
    <property type="molecule type" value="Genomic_DNA"/>
</dbReference>
<gene>
    <name evidence="1" type="ORF">pf16_156</name>
</gene>
<evidence type="ECO:0000313" key="1">
    <source>
        <dbReference type="EMBL" id="AND75079.1"/>
    </source>
</evidence>
<proteinExistence type="predicted"/>
<sequence>MALPKLKHTLYSHTLTGLGKEIKFRPFTNQEQKTLLLAKDSQESPDAQKVMLEAVQQIIHNCTLGKVDGSTLSTFDLEDLFLRIRAKSVGEVINVKYRYDFKDAEDRPVSKFIHASVNIDDVKVKLDPEHEKQFMLTDEVGVVMRYPTFSLIETMKDESDLPMACIESVFTTDEVFSTASITREELVEFYNDIDTAGMLKIKKFFDTMPKLEHSIELDLGDGKKETVTFKGLQDFFH</sequence>
<reference evidence="1 2" key="1">
    <citation type="submission" date="2016-03" db="EMBL/GenBank/DDBJ databases">
        <title>Characterisation of pf16 and phiPMW: Two novel phages infecting Pseudomonas putida PpG1.</title>
        <authorList>
            <person name="Magill D.J."/>
            <person name="Krylov V.N."/>
            <person name="Shaburova O.V."/>
            <person name="Allen C.C.R."/>
            <person name="McGrath J.W."/>
            <person name="Quinn J.P."/>
            <person name="Kulakov L.A."/>
        </authorList>
    </citation>
    <scope>NUCLEOTIDE SEQUENCE [LARGE SCALE GENOMIC DNA]</scope>
</reference>
<protein>
    <recommendedName>
        <fullName evidence="3">Baseplate hub assembly protein</fullName>
    </recommendedName>
</protein>
<evidence type="ECO:0000313" key="2">
    <source>
        <dbReference type="Proteomes" id="UP000225821"/>
    </source>
</evidence>
<accession>A0A1S5R3V1</accession>
<dbReference type="Pfam" id="PF12322">
    <property type="entry name" value="T4_baseplate"/>
    <property type="match status" value="1"/>
</dbReference>
<evidence type="ECO:0008006" key="3">
    <source>
        <dbReference type="Google" id="ProtNLM"/>
    </source>
</evidence>